<dbReference type="HAMAP" id="MF_01588">
    <property type="entry name" value="DNA_ligase_A"/>
    <property type="match status" value="1"/>
</dbReference>
<dbReference type="InterPro" id="IPR012340">
    <property type="entry name" value="NA-bd_OB-fold"/>
</dbReference>
<organism evidence="14 15">
    <name type="scientific">Catenovulum adriaticum</name>
    <dbReference type="NCBI Taxonomy" id="2984846"/>
    <lineage>
        <taxon>Bacteria</taxon>
        <taxon>Pseudomonadati</taxon>
        <taxon>Pseudomonadota</taxon>
        <taxon>Gammaproteobacteria</taxon>
        <taxon>Alteromonadales</taxon>
        <taxon>Alteromonadaceae</taxon>
        <taxon>Catenovulum</taxon>
    </lineage>
</organism>
<dbReference type="Gene3D" id="1.10.287.610">
    <property type="entry name" value="Helix hairpin bin"/>
    <property type="match status" value="1"/>
</dbReference>
<dbReference type="Gene3D" id="3.40.50.10190">
    <property type="entry name" value="BRCT domain"/>
    <property type="match status" value="1"/>
</dbReference>
<proteinExistence type="inferred from homology"/>
<dbReference type="SUPFAM" id="SSF47781">
    <property type="entry name" value="RuvA domain 2-like"/>
    <property type="match status" value="1"/>
</dbReference>
<dbReference type="PANTHER" id="PTHR23389">
    <property type="entry name" value="CHROMOSOME TRANSMISSION FIDELITY FACTOR 18"/>
    <property type="match status" value="1"/>
</dbReference>
<keyword evidence="8 11" id="KW-0520">NAD</keyword>
<dbReference type="InterPro" id="IPR004149">
    <property type="entry name" value="Znf_DNAligase_C4"/>
</dbReference>
<dbReference type="InterPro" id="IPR001357">
    <property type="entry name" value="BRCT_dom"/>
</dbReference>
<comment type="caution">
    <text evidence="11">Lacks conserved residue(s) required for the propagation of feature annotation.</text>
</comment>
<dbReference type="InterPro" id="IPR004150">
    <property type="entry name" value="NAD_DNA_ligase_OB"/>
</dbReference>
<keyword evidence="15" id="KW-1185">Reference proteome</keyword>
<evidence type="ECO:0000256" key="1">
    <source>
        <dbReference type="ARBA" id="ARBA00004067"/>
    </source>
</evidence>
<evidence type="ECO:0000256" key="2">
    <source>
        <dbReference type="ARBA" id="ARBA00022598"/>
    </source>
</evidence>
<sequence>MNDSLNQIKQQISELRSLLEDYNYQYYVMDNPSVPDAEYDRVMRELISLEKAHPEFQSPDSPSQKVGGEALSVFEQVEHRVPMLSLDNVFSDDELKAFEQRIFDRLKNNQAIEFSCEPKLDGLAISILYREGKLVQAATRGDGRIGENVTDNIKTIRAIPLKLRGDYPAELEVRGEVFMPKTGFEKLNEQQKEKGNKVFANPRNAAAGSLRQLDSKITAARPLAFYAYSMGYFEPESDIANSHFERMMQLKNWGLPVCPVIKKVTGSQALAEYYDWIGEQRNSLSYEIDGVVYKVDSIELQQNLGFVARAPRWATAHKFPAQEEITQLLDVEFQVGRTGAITPVARLQPVSVGGVTVSNATLHNADEIARLQIKIGDTVIIRRAGDVIPQVVSVVEEKRTEAANLREIEFPTECPVCGSQVERIEDEAITRCSGGLICGAQLKESIKHFASRKALDVDGLGNKIVEALVDLELIKNPADLFSLTVEQITTMDRMGDKSALNLVNALDKAKQTTLAKFLYALGIREVGEATANNLALHFKSLDAVKNANYDQLIEVSDIGKIVAEHIVSFFAEEHNQTVIQALLDAGISWPQIETLSVDEQPLKDQIYVLTGTLTTMGRNDAKAHLQNLGAKVTGSVSAKTHYLVAGESAGSKLTKAQDLGVEVLTEDDLTQLLQTYGAI</sequence>
<dbReference type="RefSeq" id="WP_268075720.1">
    <property type="nucleotide sequence ID" value="NZ_CP109965.1"/>
</dbReference>
<evidence type="ECO:0000256" key="4">
    <source>
        <dbReference type="ARBA" id="ARBA00022723"/>
    </source>
</evidence>
<evidence type="ECO:0000256" key="6">
    <source>
        <dbReference type="ARBA" id="ARBA00022833"/>
    </source>
</evidence>
<dbReference type="NCBIfam" id="NF005932">
    <property type="entry name" value="PRK07956.1"/>
    <property type="match status" value="1"/>
</dbReference>
<dbReference type="PROSITE" id="PS01056">
    <property type="entry name" value="DNA_LIGASE_N2"/>
    <property type="match status" value="1"/>
</dbReference>
<evidence type="ECO:0000256" key="10">
    <source>
        <dbReference type="ARBA" id="ARBA00034005"/>
    </source>
</evidence>
<feature type="binding site" evidence="11">
    <location>
        <position position="318"/>
    </location>
    <ligand>
        <name>NAD(+)</name>
        <dbReference type="ChEBI" id="CHEBI:57540"/>
    </ligand>
</feature>
<dbReference type="InterPro" id="IPR013839">
    <property type="entry name" value="DNAligase_adenylation"/>
</dbReference>
<dbReference type="SMART" id="SM00292">
    <property type="entry name" value="BRCT"/>
    <property type="match status" value="1"/>
</dbReference>
<dbReference type="GO" id="GO:0003911">
    <property type="term" value="F:DNA ligase (NAD+) activity"/>
    <property type="evidence" value="ECO:0007669"/>
    <property type="project" value="UniProtKB-EC"/>
</dbReference>
<dbReference type="PROSITE" id="PS01055">
    <property type="entry name" value="DNA_LIGASE_N1"/>
    <property type="match status" value="1"/>
</dbReference>
<dbReference type="EMBL" id="CP109965">
    <property type="protein sequence ID" value="WAJ71243.1"/>
    <property type="molecule type" value="Genomic_DNA"/>
</dbReference>
<comment type="similarity">
    <text evidence="11">Belongs to the NAD-dependent DNA ligase family. LigA subfamily.</text>
</comment>
<dbReference type="InterPro" id="IPR013840">
    <property type="entry name" value="DNAligase_N"/>
</dbReference>
<dbReference type="SUPFAM" id="SSF52113">
    <property type="entry name" value="BRCT domain"/>
    <property type="match status" value="1"/>
</dbReference>
<feature type="binding site" evidence="11">
    <location>
        <position position="140"/>
    </location>
    <ligand>
        <name>NAD(+)</name>
        <dbReference type="ChEBI" id="CHEBI:57540"/>
    </ligand>
</feature>
<gene>
    <name evidence="11 14" type="primary">ligA</name>
    <name evidence="14" type="ORF">OLW01_05435</name>
</gene>
<keyword evidence="6 11" id="KW-0862">Zinc</keyword>
<evidence type="ECO:0000259" key="13">
    <source>
        <dbReference type="PROSITE" id="PS50172"/>
    </source>
</evidence>
<feature type="binding site" evidence="11">
    <location>
        <begin position="85"/>
        <end position="86"/>
    </location>
    <ligand>
        <name>NAD(+)</name>
        <dbReference type="ChEBI" id="CHEBI:57540"/>
    </ligand>
</feature>
<feature type="binding site" evidence="11">
    <location>
        <position position="417"/>
    </location>
    <ligand>
        <name>Zn(2+)</name>
        <dbReference type="ChEBI" id="CHEBI:29105"/>
    </ligand>
</feature>
<dbReference type="InterPro" id="IPR036420">
    <property type="entry name" value="BRCT_dom_sf"/>
</dbReference>
<dbReference type="PROSITE" id="PS50172">
    <property type="entry name" value="BRCT"/>
    <property type="match status" value="1"/>
</dbReference>
<evidence type="ECO:0000256" key="8">
    <source>
        <dbReference type="ARBA" id="ARBA00023027"/>
    </source>
</evidence>
<comment type="function">
    <text evidence="1 11">DNA ligase that catalyzes the formation of phosphodiester linkages between 5'-phosphoryl and 3'-hydroxyl groups in double-stranded DNA using NAD as a coenzyme and as the energy source for the reaction. It is essential for DNA replication and repair of damaged DNA.</text>
</comment>
<keyword evidence="11" id="KW-0464">Manganese</keyword>
<dbReference type="Proteomes" id="UP001163726">
    <property type="component" value="Chromosome"/>
</dbReference>
<feature type="domain" description="BRCT" evidence="13">
    <location>
        <begin position="597"/>
        <end position="679"/>
    </location>
</feature>
<dbReference type="Gene3D" id="3.30.470.30">
    <property type="entry name" value="DNA ligase/mRNA capping enzyme"/>
    <property type="match status" value="1"/>
</dbReference>
<dbReference type="Pfam" id="PF03119">
    <property type="entry name" value="DNA_ligase_ZBD"/>
    <property type="match status" value="1"/>
</dbReference>
<feature type="binding site" evidence="11">
    <location>
        <position position="438"/>
    </location>
    <ligand>
        <name>Zn(2+)</name>
        <dbReference type="ChEBI" id="CHEBI:29105"/>
    </ligand>
</feature>
<dbReference type="EC" id="6.5.1.2" evidence="11 12"/>
<dbReference type="CDD" id="cd17748">
    <property type="entry name" value="BRCT_DNA_ligase_like"/>
    <property type="match status" value="1"/>
</dbReference>
<keyword evidence="9 11" id="KW-0234">DNA repair</keyword>
<dbReference type="CDD" id="cd00114">
    <property type="entry name" value="LIGANc"/>
    <property type="match status" value="1"/>
</dbReference>
<dbReference type="Pfam" id="PF03120">
    <property type="entry name" value="OB_DNA_ligase"/>
    <property type="match status" value="1"/>
</dbReference>
<keyword evidence="4 11" id="KW-0479">Metal-binding</keyword>
<comment type="catalytic activity">
    <reaction evidence="10 11 12">
        <text>NAD(+) + (deoxyribonucleotide)n-3'-hydroxyl + 5'-phospho-(deoxyribonucleotide)m = (deoxyribonucleotide)n+m + AMP + beta-nicotinamide D-nucleotide.</text>
        <dbReference type="EC" id="6.5.1.2"/>
    </reaction>
</comment>
<evidence type="ECO:0000256" key="5">
    <source>
        <dbReference type="ARBA" id="ARBA00022763"/>
    </source>
</evidence>
<feature type="binding site" evidence="11">
    <location>
        <position position="414"/>
    </location>
    <ligand>
        <name>Zn(2+)</name>
        <dbReference type="ChEBI" id="CHEBI:29105"/>
    </ligand>
</feature>
<comment type="cofactor">
    <cofactor evidence="11">
        <name>Mg(2+)</name>
        <dbReference type="ChEBI" id="CHEBI:18420"/>
    </cofactor>
    <cofactor evidence="11">
        <name>Mn(2+)</name>
        <dbReference type="ChEBI" id="CHEBI:29035"/>
    </cofactor>
</comment>
<keyword evidence="7 11" id="KW-0460">Magnesium</keyword>
<dbReference type="Pfam" id="PF12826">
    <property type="entry name" value="HHH_2"/>
    <property type="match status" value="1"/>
</dbReference>
<dbReference type="InterPro" id="IPR018239">
    <property type="entry name" value="DNA_ligase_AS"/>
</dbReference>
<dbReference type="InterPro" id="IPR010994">
    <property type="entry name" value="RuvA_2-like"/>
</dbReference>
<dbReference type="Pfam" id="PF14520">
    <property type="entry name" value="HHH_5"/>
    <property type="match status" value="1"/>
</dbReference>
<accession>A0ABY7APS4</accession>
<keyword evidence="5 11" id="KW-0227">DNA damage</keyword>
<dbReference type="SMART" id="SM00532">
    <property type="entry name" value="LIGANc"/>
    <property type="match status" value="1"/>
</dbReference>
<dbReference type="PANTHER" id="PTHR23389:SF9">
    <property type="entry name" value="DNA LIGASE"/>
    <property type="match status" value="1"/>
</dbReference>
<evidence type="ECO:0000313" key="14">
    <source>
        <dbReference type="EMBL" id="WAJ71243.1"/>
    </source>
</evidence>
<dbReference type="InterPro" id="IPR003583">
    <property type="entry name" value="Hlx-hairpin-Hlx_DNA-bd_motif"/>
</dbReference>
<dbReference type="NCBIfam" id="TIGR00575">
    <property type="entry name" value="dnlj"/>
    <property type="match status" value="1"/>
</dbReference>
<dbReference type="PIRSF" id="PIRSF001604">
    <property type="entry name" value="LigA"/>
    <property type="match status" value="1"/>
</dbReference>
<evidence type="ECO:0000256" key="12">
    <source>
        <dbReference type="RuleBase" id="RU000618"/>
    </source>
</evidence>
<dbReference type="SUPFAM" id="SSF56091">
    <property type="entry name" value="DNA ligase/mRNA capping enzyme, catalytic domain"/>
    <property type="match status" value="1"/>
</dbReference>
<evidence type="ECO:0000313" key="15">
    <source>
        <dbReference type="Proteomes" id="UP001163726"/>
    </source>
</evidence>
<dbReference type="Pfam" id="PF00533">
    <property type="entry name" value="BRCT"/>
    <property type="match status" value="1"/>
</dbReference>
<dbReference type="SMART" id="SM00278">
    <property type="entry name" value="HhH1"/>
    <property type="match status" value="4"/>
</dbReference>
<feature type="active site" description="N6-AMP-lysine intermediate" evidence="11">
    <location>
        <position position="119"/>
    </location>
</feature>
<evidence type="ECO:0000256" key="7">
    <source>
        <dbReference type="ARBA" id="ARBA00022842"/>
    </source>
</evidence>
<feature type="binding site" evidence="11">
    <location>
        <position position="294"/>
    </location>
    <ligand>
        <name>NAD(+)</name>
        <dbReference type="ChEBI" id="CHEBI:57540"/>
    </ligand>
</feature>
<reference evidence="14" key="1">
    <citation type="submission" date="2022-10" db="EMBL/GenBank/DDBJ databases">
        <title>Catenovulum adriacola sp. nov. isolated in the Harbour of Susak.</title>
        <authorList>
            <person name="Schoch T."/>
            <person name="Reich S.J."/>
            <person name="Stoeferle S."/>
            <person name="Flaiz M."/>
            <person name="Kazda M."/>
            <person name="Riedel C.U."/>
            <person name="Duerre P."/>
        </authorList>
    </citation>
    <scope>NUCLEOTIDE SEQUENCE</scope>
    <source>
        <strain evidence="14">TS8</strain>
    </source>
</reference>
<dbReference type="Gene3D" id="6.20.10.30">
    <property type="match status" value="1"/>
</dbReference>
<dbReference type="Gene3D" id="2.40.50.140">
    <property type="entry name" value="Nucleic acid-binding proteins"/>
    <property type="match status" value="1"/>
</dbReference>
<dbReference type="InterPro" id="IPR001679">
    <property type="entry name" value="DNA_ligase"/>
</dbReference>
<keyword evidence="2 11" id="KW-0436">Ligase</keyword>
<name>A0ABY7APS4_9ALTE</name>
<evidence type="ECO:0000256" key="9">
    <source>
        <dbReference type="ARBA" id="ARBA00023204"/>
    </source>
</evidence>
<dbReference type="InterPro" id="IPR033136">
    <property type="entry name" value="DNA_ligase_CS"/>
</dbReference>
<dbReference type="Gene3D" id="1.10.150.20">
    <property type="entry name" value="5' to 3' exonuclease, C-terminal subdomain"/>
    <property type="match status" value="2"/>
</dbReference>
<dbReference type="Pfam" id="PF01653">
    <property type="entry name" value="DNA_ligase_aden"/>
    <property type="match status" value="1"/>
</dbReference>
<evidence type="ECO:0000256" key="11">
    <source>
        <dbReference type="HAMAP-Rule" id="MF_01588"/>
    </source>
</evidence>
<feature type="binding site" evidence="11">
    <location>
        <begin position="36"/>
        <end position="40"/>
    </location>
    <ligand>
        <name>NAD(+)</name>
        <dbReference type="ChEBI" id="CHEBI:57540"/>
    </ligand>
</feature>
<protein>
    <recommendedName>
        <fullName evidence="11 12">DNA ligase</fullName>
        <ecNumber evidence="11 12">6.5.1.2</ecNumber>
    </recommendedName>
    <alternativeName>
        <fullName evidence="11">Polydeoxyribonucleotide synthase [NAD(+)]</fullName>
    </alternativeName>
</protein>
<keyword evidence="3 11" id="KW-0235">DNA replication</keyword>
<dbReference type="SUPFAM" id="SSF50249">
    <property type="entry name" value="Nucleic acid-binding proteins"/>
    <property type="match status" value="1"/>
</dbReference>
<dbReference type="InterPro" id="IPR041663">
    <property type="entry name" value="DisA/LigA_HHH"/>
</dbReference>
<feature type="binding site" evidence="11">
    <location>
        <position position="176"/>
    </location>
    <ligand>
        <name>NAD(+)</name>
        <dbReference type="ChEBI" id="CHEBI:57540"/>
    </ligand>
</feature>
<feature type="binding site" evidence="11">
    <location>
        <position position="117"/>
    </location>
    <ligand>
        <name>NAD(+)</name>
        <dbReference type="ChEBI" id="CHEBI:57540"/>
    </ligand>
</feature>
<evidence type="ECO:0000256" key="3">
    <source>
        <dbReference type="ARBA" id="ARBA00022705"/>
    </source>
</evidence>